<evidence type="ECO:0000256" key="4">
    <source>
        <dbReference type="ARBA" id="ARBA00023163"/>
    </source>
</evidence>
<sequence>MKRRVCLRGSSHILNSTSYENMRSCGVKQRHLLMTDFHNAYAMFGRYSSDLCLFVLAAELGKFSAAAEAAGLTQPRLSQRMKSLEEGLGVQLFERGRRGIQLTRRGQDLYQAVAPGVALATAGLSAFRTRPPTAEVLISVDFAFATFRLLPRMPELREAFAALNISVLASQLPAPADASLTDISIRMGELRERRPGEVCLMEERVSAVCSPAYLKGSGSTLRPSDLLHEALVDLASPPGAPWMSWTEWLARFGLQHHRTAVRSTFNSYDLVVRSAEAGLGIALGWHGLIDDRLKAGSLVLAVPEQVESRRGYLIGVDPDRATKDARAVYDWIIAAMT</sequence>
<comment type="caution">
    <text evidence="6">The sequence shown here is derived from an EMBL/GenBank/DDBJ whole genome shotgun (WGS) entry which is preliminary data.</text>
</comment>
<evidence type="ECO:0000313" key="6">
    <source>
        <dbReference type="EMBL" id="MCW3781162.1"/>
    </source>
</evidence>
<evidence type="ECO:0000259" key="5">
    <source>
        <dbReference type="PROSITE" id="PS50931"/>
    </source>
</evidence>
<dbReference type="InterPro" id="IPR058163">
    <property type="entry name" value="LysR-type_TF_proteobact-type"/>
</dbReference>
<dbReference type="SUPFAM" id="SSF53850">
    <property type="entry name" value="Periplasmic binding protein-like II"/>
    <property type="match status" value="1"/>
</dbReference>
<dbReference type="Proteomes" id="UP001207582">
    <property type="component" value="Unassembled WGS sequence"/>
</dbReference>
<organism evidence="6 7">
    <name type="scientific">Defluviimonas salinarum</name>
    <dbReference type="NCBI Taxonomy" id="2992147"/>
    <lineage>
        <taxon>Bacteria</taxon>
        <taxon>Pseudomonadati</taxon>
        <taxon>Pseudomonadota</taxon>
        <taxon>Alphaproteobacteria</taxon>
        <taxon>Rhodobacterales</taxon>
        <taxon>Paracoccaceae</taxon>
        <taxon>Albidovulum</taxon>
    </lineage>
</organism>
<dbReference type="PROSITE" id="PS50931">
    <property type="entry name" value="HTH_LYSR"/>
    <property type="match status" value="1"/>
</dbReference>
<dbReference type="Gene3D" id="1.10.10.10">
    <property type="entry name" value="Winged helix-like DNA-binding domain superfamily/Winged helix DNA-binding domain"/>
    <property type="match status" value="1"/>
</dbReference>
<feature type="domain" description="HTH lysR-type" evidence="5">
    <location>
        <begin position="54"/>
        <end position="103"/>
    </location>
</feature>
<dbReference type="Gene3D" id="3.40.190.10">
    <property type="entry name" value="Periplasmic binding protein-like II"/>
    <property type="match status" value="2"/>
</dbReference>
<gene>
    <name evidence="6" type="ORF">OM960_06120</name>
</gene>
<protein>
    <submittedName>
        <fullName evidence="6">LysR substrate-binding domain-containing protein</fullName>
    </submittedName>
</protein>
<dbReference type="SUPFAM" id="SSF46785">
    <property type="entry name" value="Winged helix' DNA-binding domain"/>
    <property type="match status" value="1"/>
</dbReference>
<dbReference type="InterPro" id="IPR000847">
    <property type="entry name" value="LysR_HTH_N"/>
</dbReference>
<dbReference type="Pfam" id="PF00126">
    <property type="entry name" value="HTH_1"/>
    <property type="match status" value="1"/>
</dbReference>
<keyword evidence="4" id="KW-0804">Transcription</keyword>
<dbReference type="InterPro" id="IPR005119">
    <property type="entry name" value="LysR_subst-bd"/>
</dbReference>
<evidence type="ECO:0000256" key="3">
    <source>
        <dbReference type="ARBA" id="ARBA00023125"/>
    </source>
</evidence>
<keyword evidence="3" id="KW-0238">DNA-binding</keyword>
<name>A0ABT3J0E9_9RHOB</name>
<comment type="similarity">
    <text evidence="1">Belongs to the LysR transcriptional regulatory family.</text>
</comment>
<dbReference type="PRINTS" id="PR00039">
    <property type="entry name" value="HTHLYSR"/>
</dbReference>
<dbReference type="InterPro" id="IPR036390">
    <property type="entry name" value="WH_DNA-bd_sf"/>
</dbReference>
<dbReference type="EMBL" id="JAPDOG010000004">
    <property type="protein sequence ID" value="MCW3781162.1"/>
    <property type="molecule type" value="Genomic_DNA"/>
</dbReference>
<dbReference type="PANTHER" id="PTHR30537">
    <property type="entry name" value="HTH-TYPE TRANSCRIPTIONAL REGULATOR"/>
    <property type="match status" value="1"/>
</dbReference>
<accession>A0ABT3J0E9</accession>
<evidence type="ECO:0000256" key="1">
    <source>
        <dbReference type="ARBA" id="ARBA00009437"/>
    </source>
</evidence>
<proteinExistence type="inferred from homology"/>
<dbReference type="Pfam" id="PF03466">
    <property type="entry name" value="LysR_substrate"/>
    <property type="match status" value="1"/>
</dbReference>
<reference evidence="6 7" key="1">
    <citation type="submission" date="2022-10" db="EMBL/GenBank/DDBJ databases">
        <title>Defluviimonas sp. CAU 1641 isolated from mud.</title>
        <authorList>
            <person name="Kim W."/>
        </authorList>
    </citation>
    <scope>NUCLEOTIDE SEQUENCE [LARGE SCALE GENOMIC DNA]</scope>
    <source>
        <strain evidence="6 7">CAU 1641</strain>
    </source>
</reference>
<keyword evidence="7" id="KW-1185">Reference proteome</keyword>
<evidence type="ECO:0000256" key="2">
    <source>
        <dbReference type="ARBA" id="ARBA00023015"/>
    </source>
</evidence>
<dbReference type="PANTHER" id="PTHR30537:SF26">
    <property type="entry name" value="GLYCINE CLEAVAGE SYSTEM TRANSCRIPTIONAL ACTIVATOR"/>
    <property type="match status" value="1"/>
</dbReference>
<evidence type="ECO:0000313" key="7">
    <source>
        <dbReference type="Proteomes" id="UP001207582"/>
    </source>
</evidence>
<dbReference type="InterPro" id="IPR036388">
    <property type="entry name" value="WH-like_DNA-bd_sf"/>
</dbReference>
<keyword evidence="2" id="KW-0805">Transcription regulation</keyword>